<evidence type="ECO:0000256" key="1">
    <source>
        <dbReference type="ARBA" id="ARBA00004370"/>
    </source>
</evidence>
<evidence type="ECO:0000256" key="4">
    <source>
        <dbReference type="ARBA" id="ARBA00023136"/>
    </source>
</evidence>
<dbReference type="InterPro" id="IPR010817">
    <property type="entry name" value="HemY_N"/>
</dbReference>
<dbReference type="Proteomes" id="UP001238467">
    <property type="component" value="Unassembled WGS sequence"/>
</dbReference>
<feature type="region of interest" description="Disordered" evidence="5">
    <location>
        <begin position="515"/>
        <end position="542"/>
    </location>
</feature>
<keyword evidence="9" id="KW-1185">Reference proteome</keyword>
<dbReference type="Pfam" id="PF07219">
    <property type="entry name" value="HemY_N"/>
    <property type="match status" value="1"/>
</dbReference>
<keyword evidence="4 6" id="KW-0472">Membrane</keyword>
<evidence type="ECO:0000256" key="3">
    <source>
        <dbReference type="ARBA" id="ARBA00022989"/>
    </source>
</evidence>
<gene>
    <name evidence="8" type="ORF">J2S76_004309</name>
</gene>
<dbReference type="EMBL" id="JAUSUH010000013">
    <property type="protein sequence ID" value="MDQ0349855.1"/>
    <property type="molecule type" value="Genomic_DNA"/>
</dbReference>
<reference evidence="8 9" key="1">
    <citation type="submission" date="2023-07" db="EMBL/GenBank/DDBJ databases">
        <title>Genomic Encyclopedia of Type Strains, Phase IV (KMG-IV): sequencing the most valuable type-strain genomes for metagenomic binning, comparative biology and taxonomic classification.</title>
        <authorList>
            <person name="Goeker M."/>
        </authorList>
    </citation>
    <scope>NUCLEOTIDE SEQUENCE [LARGE SCALE GENOMIC DNA]</scope>
    <source>
        <strain evidence="8 9">DSM 1277</strain>
    </source>
</reference>
<dbReference type="InterPro" id="IPR016982">
    <property type="entry name" value="Mms48"/>
</dbReference>
<name>A0ABU0DNR0_9HYPH</name>
<feature type="transmembrane region" description="Helical" evidence="6">
    <location>
        <begin position="40"/>
        <end position="62"/>
    </location>
</feature>
<evidence type="ECO:0000256" key="6">
    <source>
        <dbReference type="SAM" id="Phobius"/>
    </source>
</evidence>
<evidence type="ECO:0000256" key="5">
    <source>
        <dbReference type="SAM" id="MobiDB-lite"/>
    </source>
</evidence>
<organism evidence="8 9">
    <name type="scientific">Ancylobacter vacuolatus</name>
    <dbReference type="NCBI Taxonomy" id="223389"/>
    <lineage>
        <taxon>Bacteria</taxon>
        <taxon>Pseudomonadati</taxon>
        <taxon>Pseudomonadota</taxon>
        <taxon>Alphaproteobacteria</taxon>
        <taxon>Hyphomicrobiales</taxon>
        <taxon>Xanthobacteraceae</taxon>
        <taxon>Ancylobacter</taxon>
    </lineage>
</organism>
<dbReference type="InterPro" id="IPR011990">
    <property type="entry name" value="TPR-like_helical_dom_sf"/>
</dbReference>
<dbReference type="RefSeq" id="WP_307063911.1">
    <property type="nucleotide sequence ID" value="NZ_JAUSUH010000013.1"/>
</dbReference>
<accession>A0ABU0DNR0</accession>
<dbReference type="PIRSF" id="PIRSF031802">
    <property type="entry name" value="UCP031802"/>
    <property type="match status" value="1"/>
</dbReference>
<sequence>MIRLVVYLLVVALLAFGIAWLADRPGAVVIDWQGWQVETSILVAASALLALLAAVILLWTLLRLIVRSPDTIAHSWRNRRRNRGWAAVTRGLVAVGSGDAVGARRAANDAQRLLGEEPLSKLLAAQAAQLSGDAAGAEAVFRSMTEASGTRLLGLRGLHVEARRRGDQSAALQAAEEAARHEPGLAWAADAVIEARCLNGDFAGALAMLEREAAHGALDRATHRRRRAVLLAAQAQAIELSDPASARDKAQEAARLAPTLVPAADIAGRLLGAAGDVRKAAKILEAAYAATPHPDLADAYLHLRPGDASRERLKRVRTLTAYQPAHPESAMALARAALDAQDFDVARTALAPLLVAPTQRACLLMAELEAGEHGDVGKAREWTARAVRAQRDPAWVADGVVAEAWGPISPVSGRLDAYEWKLPPGLATTPMLENEAERVKLAIAAAIESRPPVAEGPVVDLSASGGSASLAPAHLAPANATLASVTPEAGGKAEPEKVAAKASPQLAALATPVVAMPHLPDDPGPGAPFADEPGAVPRGPYM</sequence>
<evidence type="ECO:0000256" key="2">
    <source>
        <dbReference type="ARBA" id="ARBA00022692"/>
    </source>
</evidence>
<protein>
    <submittedName>
        <fullName evidence="8">HemY protein</fullName>
    </submittedName>
</protein>
<dbReference type="SUPFAM" id="SSF48452">
    <property type="entry name" value="TPR-like"/>
    <property type="match status" value="1"/>
</dbReference>
<keyword evidence="2 6" id="KW-0812">Transmembrane</keyword>
<evidence type="ECO:0000259" key="7">
    <source>
        <dbReference type="Pfam" id="PF07219"/>
    </source>
</evidence>
<comment type="caution">
    <text evidence="8">The sequence shown here is derived from an EMBL/GenBank/DDBJ whole genome shotgun (WGS) entry which is preliminary data.</text>
</comment>
<keyword evidence="3 6" id="KW-1133">Transmembrane helix</keyword>
<comment type="subcellular location">
    <subcellularLocation>
        <location evidence="1">Membrane</location>
    </subcellularLocation>
</comment>
<evidence type="ECO:0000313" key="9">
    <source>
        <dbReference type="Proteomes" id="UP001238467"/>
    </source>
</evidence>
<feature type="domain" description="HemY N-terminal" evidence="7">
    <location>
        <begin position="26"/>
        <end position="132"/>
    </location>
</feature>
<evidence type="ECO:0000313" key="8">
    <source>
        <dbReference type="EMBL" id="MDQ0349855.1"/>
    </source>
</evidence>
<dbReference type="Gene3D" id="1.25.40.10">
    <property type="entry name" value="Tetratricopeptide repeat domain"/>
    <property type="match status" value="1"/>
</dbReference>
<proteinExistence type="predicted"/>